<dbReference type="AlphaFoldDB" id="A0A918GQE9"/>
<evidence type="ECO:0000256" key="8">
    <source>
        <dbReference type="ARBA" id="ARBA00023098"/>
    </source>
</evidence>
<dbReference type="GO" id="GO:0016020">
    <property type="term" value="C:membrane"/>
    <property type="evidence" value="ECO:0007669"/>
    <property type="project" value="UniProtKB-SubCell"/>
</dbReference>
<feature type="transmembrane region" description="Helical" evidence="11">
    <location>
        <begin position="179"/>
        <end position="202"/>
    </location>
</feature>
<evidence type="ECO:0000256" key="7">
    <source>
        <dbReference type="ARBA" id="ARBA00023004"/>
    </source>
</evidence>
<organism evidence="13 14">
    <name type="scientific">Actinokineospora fastidiosa</name>
    <dbReference type="NCBI Taxonomy" id="1816"/>
    <lineage>
        <taxon>Bacteria</taxon>
        <taxon>Bacillati</taxon>
        <taxon>Actinomycetota</taxon>
        <taxon>Actinomycetes</taxon>
        <taxon>Pseudonocardiales</taxon>
        <taxon>Pseudonocardiaceae</taxon>
        <taxon>Actinokineospora</taxon>
    </lineage>
</organism>
<feature type="transmembrane region" description="Helical" evidence="11">
    <location>
        <begin position="30"/>
        <end position="52"/>
    </location>
</feature>
<keyword evidence="9 11" id="KW-0472">Membrane</keyword>
<evidence type="ECO:0000256" key="11">
    <source>
        <dbReference type="SAM" id="Phobius"/>
    </source>
</evidence>
<evidence type="ECO:0000256" key="6">
    <source>
        <dbReference type="ARBA" id="ARBA00023002"/>
    </source>
</evidence>
<name>A0A918GQE9_9PSEU</name>
<dbReference type="GO" id="GO:0016717">
    <property type="term" value="F:oxidoreductase activity, acting on paired donors, with oxidation of a pair of donors resulting in the reduction of molecular oxygen to two molecules of water"/>
    <property type="evidence" value="ECO:0007669"/>
    <property type="project" value="InterPro"/>
</dbReference>
<feature type="transmembrane region" description="Helical" evidence="11">
    <location>
        <begin position="58"/>
        <end position="79"/>
    </location>
</feature>
<keyword evidence="7" id="KW-0408">Iron</keyword>
<dbReference type="GO" id="GO:0006631">
    <property type="term" value="P:fatty acid metabolic process"/>
    <property type="evidence" value="ECO:0007669"/>
    <property type="project" value="UniProtKB-KW"/>
</dbReference>
<dbReference type="PANTHER" id="PTHR11351">
    <property type="entry name" value="ACYL-COA DESATURASE"/>
    <property type="match status" value="1"/>
</dbReference>
<dbReference type="InterPro" id="IPR015876">
    <property type="entry name" value="Acyl-CoA_DS"/>
</dbReference>
<feature type="transmembrane region" description="Helical" evidence="11">
    <location>
        <begin position="208"/>
        <end position="234"/>
    </location>
</feature>
<dbReference type="PANTHER" id="PTHR11351:SF3">
    <property type="entry name" value="BLL4393 PROTEIN"/>
    <property type="match status" value="1"/>
</dbReference>
<feature type="compositionally biased region" description="Pro residues" evidence="10">
    <location>
        <begin position="1"/>
        <end position="15"/>
    </location>
</feature>
<comment type="similarity">
    <text evidence="2">Belongs to the fatty acid desaturase type 2 family.</text>
</comment>
<proteinExistence type="inferred from homology"/>
<evidence type="ECO:0000256" key="5">
    <source>
        <dbReference type="ARBA" id="ARBA00022989"/>
    </source>
</evidence>
<keyword evidence="4" id="KW-0276">Fatty acid metabolism</keyword>
<dbReference type="EMBL" id="BMRB01000005">
    <property type="protein sequence ID" value="GGS50655.1"/>
    <property type="molecule type" value="Genomic_DNA"/>
</dbReference>
<dbReference type="Proteomes" id="UP000660680">
    <property type="component" value="Unassembled WGS sequence"/>
</dbReference>
<comment type="subcellular location">
    <subcellularLocation>
        <location evidence="1">Membrane</location>
        <topology evidence="1">Multi-pass membrane protein</topology>
    </subcellularLocation>
</comment>
<dbReference type="InterPro" id="IPR005804">
    <property type="entry name" value="FA_desaturase_dom"/>
</dbReference>
<feature type="domain" description="Fatty acid desaturase" evidence="12">
    <location>
        <begin position="61"/>
        <end position="269"/>
    </location>
</feature>
<feature type="region of interest" description="Disordered" evidence="10">
    <location>
        <begin position="1"/>
        <end position="21"/>
    </location>
</feature>
<evidence type="ECO:0000256" key="2">
    <source>
        <dbReference type="ARBA" id="ARBA00008749"/>
    </source>
</evidence>
<evidence type="ECO:0000313" key="13">
    <source>
        <dbReference type="EMBL" id="GGS50655.1"/>
    </source>
</evidence>
<evidence type="ECO:0000256" key="9">
    <source>
        <dbReference type="ARBA" id="ARBA00023136"/>
    </source>
</evidence>
<accession>A0A918GQE9</accession>
<reference evidence="13" key="2">
    <citation type="submission" date="2020-09" db="EMBL/GenBank/DDBJ databases">
        <authorList>
            <person name="Sun Q."/>
            <person name="Ohkuma M."/>
        </authorList>
    </citation>
    <scope>NUCLEOTIDE SEQUENCE</scope>
    <source>
        <strain evidence="13">JCM 3276</strain>
    </source>
</reference>
<keyword evidence="3 11" id="KW-0812">Transmembrane</keyword>
<keyword evidence="6" id="KW-0560">Oxidoreductase</keyword>
<evidence type="ECO:0000313" key="14">
    <source>
        <dbReference type="Proteomes" id="UP000660680"/>
    </source>
</evidence>
<protein>
    <submittedName>
        <fullName evidence="13">Stearoyl-CoA desaturase</fullName>
    </submittedName>
</protein>
<keyword evidence="5 11" id="KW-1133">Transmembrane helix</keyword>
<sequence>MTAALKPPPPPPAPKPLLGRRRGTTEQVSVYLFLLIPLVAVAAAVPFAWGWGLGWSDIAIGAVFFVITGLGVTVGYHRLFTHGSFRPNRGLKIALAVAGGMSAQGSVVDWVADHRRHHAFSDKEGDPHSPWLFGTGPIAVMRGFWHAHMGWMFDRDRTNAERFAPDLLADEDLQRVDRLFPVLTVVSLLAPAMIGGLVTWSWQGALTAFFWAGIIRIALLHHVTWSVNSICHMLGERPFRSRDRAANVWPLALISFGESWHNTHHADPTSARHGVLPGQLDISARLIWIFEKLGWATNVRWPTPERIARLRVEQR</sequence>
<dbReference type="CDD" id="cd03505">
    <property type="entry name" value="Delta9-FADS-like"/>
    <property type="match status" value="1"/>
</dbReference>
<evidence type="ECO:0000256" key="3">
    <source>
        <dbReference type="ARBA" id="ARBA00022692"/>
    </source>
</evidence>
<evidence type="ECO:0000256" key="1">
    <source>
        <dbReference type="ARBA" id="ARBA00004141"/>
    </source>
</evidence>
<keyword evidence="8" id="KW-0443">Lipid metabolism</keyword>
<gene>
    <name evidence="13" type="primary">desC</name>
    <name evidence="13" type="ORF">GCM10010171_52270</name>
</gene>
<dbReference type="PRINTS" id="PR00075">
    <property type="entry name" value="FACDDSATRASE"/>
</dbReference>
<comment type="caution">
    <text evidence="13">The sequence shown here is derived from an EMBL/GenBank/DDBJ whole genome shotgun (WGS) entry which is preliminary data.</text>
</comment>
<evidence type="ECO:0000256" key="4">
    <source>
        <dbReference type="ARBA" id="ARBA00022832"/>
    </source>
</evidence>
<evidence type="ECO:0000256" key="10">
    <source>
        <dbReference type="SAM" id="MobiDB-lite"/>
    </source>
</evidence>
<evidence type="ECO:0000259" key="12">
    <source>
        <dbReference type="Pfam" id="PF00487"/>
    </source>
</evidence>
<reference evidence="13" key="1">
    <citation type="journal article" date="2014" name="Int. J. Syst. Evol. Microbiol.">
        <title>Complete genome sequence of Corynebacterium casei LMG S-19264T (=DSM 44701T), isolated from a smear-ripened cheese.</title>
        <authorList>
            <consortium name="US DOE Joint Genome Institute (JGI-PGF)"/>
            <person name="Walter F."/>
            <person name="Albersmeier A."/>
            <person name="Kalinowski J."/>
            <person name="Ruckert C."/>
        </authorList>
    </citation>
    <scope>NUCLEOTIDE SEQUENCE</scope>
    <source>
        <strain evidence="13">JCM 3276</strain>
    </source>
</reference>
<dbReference type="RefSeq" id="WP_189213218.1">
    <property type="nucleotide sequence ID" value="NZ_BMRB01000005.1"/>
</dbReference>
<dbReference type="Pfam" id="PF00487">
    <property type="entry name" value="FA_desaturase"/>
    <property type="match status" value="1"/>
</dbReference>
<keyword evidence="14" id="KW-1185">Reference proteome</keyword>